<comment type="caution">
    <text evidence="1">The sequence shown here is derived from an EMBL/GenBank/DDBJ whole genome shotgun (WGS) entry which is preliminary data.</text>
</comment>
<accession>I1DU50</accession>
<proteinExistence type="predicted"/>
<dbReference type="Proteomes" id="UP000004374">
    <property type="component" value="Unassembled WGS sequence"/>
</dbReference>
<sequence>MKNNKVVLWVATMVETPYQLENEPKFEGYSVSYLVVNAEKINEIELAVQYSFPTDVYGGVTMCGPVRNYKLSELLSEKL</sequence>
<evidence type="ECO:0000313" key="1">
    <source>
        <dbReference type="EMBL" id="GAB57578.1"/>
    </source>
</evidence>
<evidence type="ECO:0000313" key="2">
    <source>
        <dbReference type="Proteomes" id="UP000004374"/>
    </source>
</evidence>
<protein>
    <submittedName>
        <fullName evidence="1">Uncharacterized protein</fullName>
    </submittedName>
</protein>
<reference evidence="1 2" key="1">
    <citation type="journal article" date="2012" name="J. Bacteriol.">
        <title>Genome Sequence of the Protease-Producing Bacterium Rheinheimera nanhaiensis E407-8T, Isolated from Deep-Sea Sediment of the South China Sea.</title>
        <authorList>
            <person name="Zhang X.-Y."/>
            <person name="Zhang Y.-J."/>
            <person name="Qin Q.-L."/>
            <person name="Xie B.-B."/>
            <person name="Chen X.-L."/>
            <person name="Zhou B.-C."/>
            <person name="Zhang Y.-Z."/>
        </authorList>
    </citation>
    <scope>NUCLEOTIDE SEQUENCE [LARGE SCALE GENOMIC DNA]</scope>
    <source>
        <strain evidence="1 2">E407-8</strain>
    </source>
</reference>
<dbReference type="AlphaFoldDB" id="I1DU50"/>
<gene>
    <name evidence="1" type="ORF">RNAN_0547</name>
</gene>
<keyword evidence="2" id="KW-1185">Reference proteome</keyword>
<dbReference type="EMBL" id="BAFK01000002">
    <property type="protein sequence ID" value="GAB57578.1"/>
    <property type="molecule type" value="Genomic_DNA"/>
</dbReference>
<organism evidence="1 2">
    <name type="scientific">Rheinheimera nanhaiensis E407-8</name>
    <dbReference type="NCBI Taxonomy" id="562729"/>
    <lineage>
        <taxon>Bacteria</taxon>
        <taxon>Pseudomonadati</taxon>
        <taxon>Pseudomonadota</taxon>
        <taxon>Gammaproteobacteria</taxon>
        <taxon>Chromatiales</taxon>
        <taxon>Chromatiaceae</taxon>
        <taxon>Rheinheimera</taxon>
    </lineage>
</organism>
<name>I1DU50_9GAMM</name>